<evidence type="ECO:0000313" key="2">
    <source>
        <dbReference type="Proteomes" id="UP000186922"/>
    </source>
</evidence>
<proteinExistence type="predicted"/>
<sequence length="65" mass="7518">MRRQVHKNMHAHQIAINQEVRKSSVVQNRACIPGNKYYGPSGPPSNFSPCILRCHLPWFARRMSD</sequence>
<accession>A0A1D1V9V4</accession>
<dbReference type="Proteomes" id="UP000186922">
    <property type="component" value="Unassembled WGS sequence"/>
</dbReference>
<name>A0A1D1V9V4_RAMVA</name>
<comment type="caution">
    <text evidence="1">The sequence shown here is derived from an EMBL/GenBank/DDBJ whole genome shotgun (WGS) entry which is preliminary data.</text>
</comment>
<protein>
    <submittedName>
        <fullName evidence="1">Uncharacterized protein</fullName>
    </submittedName>
</protein>
<dbReference type="EMBL" id="BDGG01000004">
    <property type="protein sequence ID" value="GAU97565.1"/>
    <property type="molecule type" value="Genomic_DNA"/>
</dbReference>
<dbReference type="AlphaFoldDB" id="A0A1D1V9V4"/>
<keyword evidence="2" id="KW-1185">Reference proteome</keyword>
<evidence type="ECO:0000313" key="1">
    <source>
        <dbReference type="EMBL" id="GAU97565.1"/>
    </source>
</evidence>
<organism evidence="1 2">
    <name type="scientific">Ramazzottius varieornatus</name>
    <name type="common">Water bear</name>
    <name type="synonym">Tardigrade</name>
    <dbReference type="NCBI Taxonomy" id="947166"/>
    <lineage>
        <taxon>Eukaryota</taxon>
        <taxon>Metazoa</taxon>
        <taxon>Ecdysozoa</taxon>
        <taxon>Tardigrada</taxon>
        <taxon>Eutardigrada</taxon>
        <taxon>Parachela</taxon>
        <taxon>Hypsibioidea</taxon>
        <taxon>Ramazzottiidae</taxon>
        <taxon>Ramazzottius</taxon>
    </lineage>
</organism>
<reference evidence="1 2" key="1">
    <citation type="journal article" date="2016" name="Nat. Commun.">
        <title>Extremotolerant tardigrade genome and improved radiotolerance of human cultured cells by tardigrade-unique protein.</title>
        <authorList>
            <person name="Hashimoto T."/>
            <person name="Horikawa D.D."/>
            <person name="Saito Y."/>
            <person name="Kuwahara H."/>
            <person name="Kozuka-Hata H."/>
            <person name="Shin-I T."/>
            <person name="Minakuchi Y."/>
            <person name="Ohishi K."/>
            <person name="Motoyama A."/>
            <person name="Aizu T."/>
            <person name="Enomoto A."/>
            <person name="Kondo K."/>
            <person name="Tanaka S."/>
            <person name="Hara Y."/>
            <person name="Koshikawa S."/>
            <person name="Sagara H."/>
            <person name="Miura T."/>
            <person name="Yokobori S."/>
            <person name="Miyagawa K."/>
            <person name="Suzuki Y."/>
            <person name="Kubo T."/>
            <person name="Oyama M."/>
            <person name="Kohara Y."/>
            <person name="Fujiyama A."/>
            <person name="Arakawa K."/>
            <person name="Katayama T."/>
            <person name="Toyoda A."/>
            <person name="Kunieda T."/>
        </authorList>
    </citation>
    <scope>NUCLEOTIDE SEQUENCE [LARGE SCALE GENOMIC DNA]</scope>
    <source>
        <strain evidence="1 2">YOKOZUNA-1</strain>
    </source>
</reference>
<gene>
    <name evidence="1" type="primary">RvY_08840-1</name>
    <name evidence="1" type="synonym">RvY_08840.1</name>
    <name evidence="1" type="ORF">RvY_08840</name>
</gene>